<proteinExistence type="predicted"/>
<keyword evidence="4" id="KW-1185">Reference proteome</keyword>
<dbReference type="EMBL" id="FNZZ01000001">
    <property type="protein sequence ID" value="SEK43071.1"/>
    <property type="molecule type" value="Genomic_DNA"/>
</dbReference>
<evidence type="ECO:0000259" key="2">
    <source>
        <dbReference type="Pfam" id="PF07811"/>
    </source>
</evidence>
<dbReference type="Proteomes" id="UP000199214">
    <property type="component" value="Unassembled WGS sequence"/>
</dbReference>
<gene>
    <name evidence="3" type="ORF">SAMN05216382_0394</name>
</gene>
<feature type="domain" description="TadE-like" evidence="2">
    <location>
        <begin position="15"/>
        <end position="57"/>
    </location>
</feature>
<protein>
    <submittedName>
        <fullName evidence="3">TadE-like protein</fullName>
    </submittedName>
</protein>
<evidence type="ECO:0000256" key="1">
    <source>
        <dbReference type="SAM" id="Phobius"/>
    </source>
</evidence>
<dbReference type="RefSeq" id="WP_245708232.1">
    <property type="nucleotide sequence ID" value="NZ_FNZZ01000001.1"/>
</dbReference>
<dbReference type="Pfam" id="PF07811">
    <property type="entry name" value="TadE"/>
    <property type="match status" value="1"/>
</dbReference>
<keyword evidence="1" id="KW-1133">Transmembrane helix</keyword>
<dbReference type="InterPro" id="IPR012495">
    <property type="entry name" value="TadE-like_dom"/>
</dbReference>
<name>A0A1H7GYB7_9SPHN</name>
<evidence type="ECO:0000313" key="4">
    <source>
        <dbReference type="Proteomes" id="UP000199214"/>
    </source>
</evidence>
<dbReference type="STRING" id="1855283.SAMN05216382_0394"/>
<dbReference type="AlphaFoldDB" id="A0A1H7GYB7"/>
<sequence length="197" mass="21748">MIRAFLRRLRRDHRGVTIVEFAIVTPVLLTLLMGAFDLIYQTYVQNVLDGAMYKAGRDSALENNAASAAAMDAKVIGMVSAVGSGMTFQPMRRSYSSYLLAKPENFTDKNGNGVRDPGECYDDVNGNKQWDADPGRVQTQGGANDVTRYTMTVTYQRLFPVAGLLGMPTTQTISAETFLKNQPYRTQTVQPIESICT</sequence>
<evidence type="ECO:0000313" key="3">
    <source>
        <dbReference type="EMBL" id="SEK43071.1"/>
    </source>
</evidence>
<feature type="transmembrane region" description="Helical" evidence="1">
    <location>
        <begin position="21"/>
        <end position="40"/>
    </location>
</feature>
<accession>A0A1H7GYB7</accession>
<keyword evidence="1" id="KW-0472">Membrane</keyword>
<keyword evidence="1" id="KW-0812">Transmembrane</keyword>
<reference evidence="4" key="1">
    <citation type="submission" date="2016-10" db="EMBL/GenBank/DDBJ databases">
        <authorList>
            <person name="Varghese N."/>
            <person name="Submissions S."/>
        </authorList>
    </citation>
    <scope>NUCLEOTIDE SEQUENCE [LARGE SCALE GENOMIC DNA]</scope>
    <source>
        <strain evidence="4">JS21-1</strain>
    </source>
</reference>
<organism evidence="3 4">
    <name type="scientific">Sphingomonas palmae</name>
    <dbReference type="NCBI Taxonomy" id="1855283"/>
    <lineage>
        <taxon>Bacteria</taxon>
        <taxon>Pseudomonadati</taxon>
        <taxon>Pseudomonadota</taxon>
        <taxon>Alphaproteobacteria</taxon>
        <taxon>Sphingomonadales</taxon>
        <taxon>Sphingomonadaceae</taxon>
        <taxon>Sphingomonas</taxon>
    </lineage>
</organism>